<name>A0A9P9HUP0_FUSSL</name>
<evidence type="ECO:0000313" key="3">
    <source>
        <dbReference type="Proteomes" id="UP000736672"/>
    </source>
</evidence>
<sequence length="136" mass="16028">MWHRETIMCGIWFFYNPAFLLTRYLIGATCRLAFLIPPFFMTGLVFDFGLIFVVVFAFQKYEAVEFGSFSNSWVASLICRRRHESSYTHVDRSMMMNGFKQMILGEWNTIQCWGPGPRLWCIAAPRWFQVRASAQR</sequence>
<feature type="transmembrane region" description="Helical" evidence="1">
    <location>
        <begin position="32"/>
        <end position="58"/>
    </location>
</feature>
<evidence type="ECO:0000313" key="2">
    <source>
        <dbReference type="EMBL" id="KAH7263915.1"/>
    </source>
</evidence>
<dbReference type="OrthoDB" id="4994598at2759"/>
<gene>
    <name evidence="2" type="ORF">B0J15DRAFT_489421</name>
</gene>
<dbReference type="Proteomes" id="UP000736672">
    <property type="component" value="Unassembled WGS sequence"/>
</dbReference>
<proteinExistence type="predicted"/>
<comment type="caution">
    <text evidence="2">The sequence shown here is derived from an EMBL/GenBank/DDBJ whole genome shotgun (WGS) entry which is preliminary data.</text>
</comment>
<keyword evidence="1" id="KW-0812">Transmembrane</keyword>
<keyword evidence="1" id="KW-1133">Transmembrane helix</keyword>
<feature type="transmembrane region" description="Helical" evidence="1">
    <location>
        <begin position="7"/>
        <end position="26"/>
    </location>
</feature>
<keyword evidence="1" id="KW-0472">Membrane</keyword>
<protein>
    <submittedName>
        <fullName evidence="2">Uncharacterized protein</fullName>
    </submittedName>
</protein>
<dbReference type="AlphaFoldDB" id="A0A9P9HUP0"/>
<reference evidence="2" key="1">
    <citation type="journal article" date="2021" name="Nat. Commun.">
        <title>Genetic determinants of endophytism in the Arabidopsis root mycobiome.</title>
        <authorList>
            <person name="Mesny F."/>
            <person name="Miyauchi S."/>
            <person name="Thiergart T."/>
            <person name="Pickel B."/>
            <person name="Atanasova L."/>
            <person name="Karlsson M."/>
            <person name="Huettel B."/>
            <person name="Barry K.W."/>
            <person name="Haridas S."/>
            <person name="Chen C."/>
            <person name="Bauer D."/>
            <person name="Andreopoulos W."/>
            <person name="Pangilinan J."/>
            <person name="LaButti K."/>
            <person name="Riley R."/>
            <person name="Lipzen A."/>
            <person name="Clum A."/>
            <person name="Drula E."/>
            <person name="Henrissat B."/>
            <person name="Kohler A."/>
            <person name="Grigoriev I.V."/>
            <person name="Martin F.M."/>
            <person name="Hacquard S."/>
        </authorList>
    </citation>
    <scope>NUCLEOTIDE SEQUENCE</scope>
    <source>
        <strain evidence="2">FSSC 5 MPI-SDFR-AT-0091</strain>
    </source>
</reference>
<keyword evidence="3" id="KW-1185">Reference proteome</keyword>
<organism evidence="2 3">
    <name type="scientific">Fusarium solani</name>
    <name type="common">Filamentous fungus</name>
    <dbReference type="NCBI Taxonomy" id="169388"/>
    <lineage>
        <taxon>Eukaryota</taxon>
        <taxon>Fungi</taxon>
        <taxon>Dikarya</taxon>
        <taxon>Ascomycota</taxon>
        <taxon>Pezizomycotina</taxon>
        <taxon>Sordariomycetes</taxon>
        <taxon>Hypocreomycetidae</taxon>
        <taxon>Hypocreales</taxon>
        <taxon>Nectriaceae</taxon>
        <taxon>Fusarium</taxon>
        <taxon>Fusarium solani species complex</taxon>
    </lineage>
</organism>
<accession>A0A9P9HUP0</accession>
<dbReference type="EMBL" id="JAGTJS010000007">
    <property type="protein sequence ID" value="KAH7263915.1"/>
    <property type="molecule type" value="Genomic_DNA"/>
</dbReference>
<evidence type="ECO:0000256" key="1">
    <source>
        <dbReference type="SAM" id="Phobius"/>
    </source>
</evidence>